<evidence type="ECO:0000259" key="1">
    <source>
        <dbReference type="Pfam" id="PF04892"/>
    </source>
</evidence>
<name>D7E1R4_NOSA0</name>
<dbReference type="HOGENOM" id="CLU_2570404_0_0_3"/>
<organism evidence="2 3">
    <name type="scientific">Nostoc azollae (strain 0708)</name>
    <name type="common">Anabaena azollae (strain 0708)</name>
    <dbReference type="NCBI Taxonomy" id="551115"/>
    <lineage>
        <taxon>Bacteria</taxon>
        <taxon>Bacillati</taxon>
        <taxon>Cyanobacteriota</taxon>
        <taxon>Cyanophyceae</taxon>
        <taxon>Nostocales</taxon>
        <taxon>Nostocaceae</taxon>
        <taxon>Trichormus</taxon>
    </lineage>
</organism>
<evidence type="ECO:0000313" key="3">
    <source>
        <dbReference type="Proteomes" id="UP000001511"/>
    </source>
</evidence>
<dbReference type="NCBIfam" id="NF037970">
    <property type="entry name" value="vanZ_1"/>
    <property type="match status" value="1"/>
</dbReference>
<dbReference type="eggNOG" id="COG5652">
    <property type="taxonomic scope" value="Bacteria"/>
</dbReference>
<evidence type="ECO:0000313" key="2">
    <source>
        <dbReference type="EMBL" id="ADI64835.1"/>
    </source>
</evidence>
<reference evidence="2 3" key="1">
    <citation type="journal article" date="2010" name="PLoS ONE">
        <title>Genome erosion in a nitrogen-fixing vertically transmitted endosymbiotic multicellular cyanobacterium.</title>
        <authorList>
            <person name="Ran L."/>
            <person name="Larsson J."/>
            <person name="Vigil-Stenman T."/>
            <person name="Nylander J.A."/>
            <person name="Ininbergs K."/>
            <person name="Zheng W.W."/>
            <person name="Lapidus A."/>
            <person name="Lowry S."/>
            <person name="Haselkorn R."/>
            <person name="Bergman B."/>
        </authorList>
    </citation>
    <scope>NUCLEOTIDE SEQUENCE [LARGE SCALE GENOMIC DNA]</scope>
    <source>
        <strain evidence="2 3">0708</strain>
    </source>
</reference>
<dbReference type="Proteomes" id="UP000001511">
    <property type="component" value="Chromosome"/>
</dbReference>
<dbReference type="Pfam" id="PF04892">
    <property type="entry name" value="VanZ"/>
    <property type="match status" value="1"/>
</dbReference>
<protein>
    <recommendedName>
        <fullName evidence="1">VanZ-like domain-containing protein</fullName>
    </recommendedName>
</protein>
<dbReference type="KEGG" id="naz:Aazo_3080"/>
<dbReference type="AlphaFoldDB" id="D7E1R4"/>
<sequence>MLLLGIAAYLSHQELRKSKFDMLNITIPLARLIVFSTCIFDEITQFFEPYRSADITDLAAHILGIIVFTRSAEKFLESVHE</sequence>
<dbReference type="RefSeq" id="WP_013191850.1">
    <property type="nucleotide sequence ID" value="NC_014248.1"/>
</dbReference>
<gene>
    <name evidence="2" type="ordered locus">Aazo_3080</name>
</gene>
<proteinExistence type="predicted"/>
<feature type="domain" description="VanZ-like" evidence="1">
    <location>
        <begin position="4"/>
        <end position="67"/>
    </location>
</feature>
<accession>D7E1R4</accession>
<keyword evidence="3" id="KW-1185">Reference proteome</keyword>
<dbReference type="EMBL" id="CP002059">
    <property type="protein sequence ID" value="ADI64835.1"/>
    <property type="molecule type" value="Genomic_DNA"/>
</dbReference>
<dbReference type="InterPro" id="IPR006976">
    <property type="entry name" value="VanZ-like"/>
</dbReference>